<evidence type="ECO:0000313" key="3">
    <source>
        <dbReference type="Proteomes" id="UP000631576"/>
    </source>
</evidence>
<organism evidence="2 3">
    <name type="scientific">Ruminococcus hominis</name>
    <dbReference type="NCBI Taxonomy" id="2763065"/>
    <lineage>
        <taxon>Bacteria</taxon>
        <taxon>Bacillati</taxon>
        <taxon>Bacillota</taxon>
        <taxon>Clostridia</taxon>
        <taxon>Eubacteriales</taxon>
        <taxon>Oscillospiraceae</taxon>
        <taxon>Ruminococcus</taxon>
    </lineage>
</organism>
<dbReference type="InterPro" id="IPR025641">
    <property type="entry name" value="DUF4340"/>
</dbReference>
<dbReference type="Proteomes" id="UP000631576">
    <property type="component" value="Unassembled WGS sequence"/>
</dbReference>
<evidence type="ECO:0000313" key="2">
    <source>
        <dbReference type="EMBL" id="MBC5682496.1"/>
    </source>
</evidence>
<sequence length="303" mass="34183">MDKKKKQMCILCGVLLLLLIVYFGIQTMIKHQEKKTKEEKEASTIYITDVEDVSLINYDVGEGTQTFEKQDGNWVYVKDPDFPLDESYPEQIVETFGKLKAERELEDGDELADYGLDDPAYRIQLTDENGDKTSVYFGNDSGDDSYYVTVDDTKKVYTVNSEVLQDLQHSLEDMAKLDEYPTIGSGNLKKEVITQNGQTTTYDSENDDDTENIAAVAGGLGVVSLDKVADYSVEDEHLSEYGLDEKSRITVEATYSEEKKEKVLTLYIGKEDGSGNRYVMINDSKIVYLISTEICNNILNVED</sequence>
<comment type="caution">
    <text evidence="2">The sequence shown here is derived from an EMBL/GenBank/DDBJ whole genome shotgun (WGS) entry which is preliminary data.</text>
</comment>
<keyword evidence="3" id="KW-1185">Reference proteome</keyword>
<name>A0ABR7G4Y1_9FIRM</name>
<proteinExistence type="predicted"/>
<dbReference type="Pfam" id="PF14238">
    <property type="entry name" value="DUF4340"/>
    <property type="match status" value="2"/>
</dbReference>
<reference evidence="2 3" key="1">
    <citation type="submission" date="2020-08" db="EMBL/GenBank/DDBJ databases">
        <title>Genome public.</title>
        <authorList>
            <person name="Liu C."/>
            <person name="Sun Q."/>
        </authorList>
    </citation>
    <scope>NUCLEOTIDE SEQUENCE [LARGE SCALE GENOMIC DNA]</scope>
    <source>
        <strain evidence="2 3">NSJ-13</strain>
    </source>
</reference>
<dbReference type="RefSeq" id="WP_186864489.1">
    <property type="nucleotide sequence ID" value="NZ_JACOPE010000001.1"/>
</dbReference>
<feature type="domain" description="DUF4340" evidence="1">
    <location>
        <begin position="209"/>
        <end position="292"/>
    </location>
</feature>
<protein>
    <submittedName>
        <fullName evidence="2">DUF4340 domain-containing protein</fullName>
    </submittedName>
</protein>
<dbReference type="EMBL" id="JACOPE010000001">
    <property type="protein sequence ID" value="MBC5682496.1"/>
    <property type="molecule type" value="Genomic_DNA"/>
</dbReference>
<feature type="domain" description="DUF4340" evidence="1">
    <location>
        <begin position="74"/>
        <end position="201"/>
    </location>
</feature>
<accession>A0ABR7G4Y1</accession>
<evidence type="ECO:0000259" key="1">
    <source>
        <dbReference type="Pfam" id="PF14238"/>
    </source>
</evidence>
<gene>
    <name evidence="2" type="ORF">H8S40_02690</name>
</gene>